<dbReference type="EC" id="1.1.1.267" evidence="9"/>
<accession>F5YB07</accession>
<feature type="binding site" evidence="9">
    <location>
        <position position="143"/>
    </location>
    <ligand>
        <name>1-deoxy-D-xylulose 5-phosphate</name>
        <dbReference type="ChEBI" id="CHEBI:57792"/>
    </ligand>
</feature>
<comment type="cofactor">
    <cofactor evidence="9">
        <name>Mg(2+)</name>
        <dbReference type="ChEBI" id="CHEBI:18420"/>
    </cofactor>
    <cofactor evidence="9">
        <name>Mn(2+)</name>
        <dbReference type="ChEBI" id="CHEBI:29035"/>
    </cofactor>
</comment>
<evidence type="ECO:0000313" key="13">
    <source>
        <dbReference type="EMBL" id="AEF80639.1"/>
    </source>
</evidence>
<feature type="binding site" evidence="9">
    <location>
        <position position="117"/>
    </location>
    <ligand>
        <name>NADPH</name>
        <dbReference type="ChEBI" id="CHEBI:57783"/>
    </ligand>
</feature>
<feature type="binding site" evidence="9">
    <location>
        <position position="203"/>
    </location>
    <ligand>
        <name>1-deoxy-D-xylulose 5-phosphate</name>
        <dbReference type="ChEBI" id="CHEBI:57792"/>
    </ligand>
</feature>
<feature type="binding site" evidence="9">
    <location>
        <position position="208"/>
    </location>
    <ligand>
        <name>1-deoxy-D-xylulose 5-phosphate</name>
        <dbReference type="ChEBI" id="CHEBI:57792"/>
    </ligand>
</feature>
<dbReference type="OrthoDB" id="9806546at2"/>
<protein>
    <recommendedName>
        <fullName evidence="9">1-deoxy-D-xylulose 5-phosphate reductoisomerase</fullName>
        <shortName evidence="9">DXP reductoisomerase</shortName>
        <ecNumber evidence="9">1.1.1.267</ecNumber>
    </recommendedName>
    <alternativeName>
        <fullName evidence="9">1-deoxyxylulose-5-phosphate reductoisomerase</fullName>
    </alternativeName>
    <alternativeName>
        <fullName evidence="9">2-C-methyl-D-erythritol 4-phosphate synthase</fullName>
    </alternativeName>
</protein>
<evidence type="ECO:0000313" key="14">
    <source>
        <dbReference type="Proteomes" id="UP000009222"/>
    </source>
</evidence>
<gene>
    <name evidence="9 13" type="primary">dxr</name>
    <name evidence="13" type="ordered locus">TREAZ_0622</name>
</gene>
<evidence type="ECO:0000259" key="11">
    <source>
        <dbReference type="Pfam" id="PF08436"/>
    </source>
</evidence>
<dbReference type="PIRSF" id="PIRSF006205">
    <property type="entry name" value="Dxp_reductismrs"/>
    <property type="match status" value="1"/>
</dbReference>
<dbReference type="GO" id="GO:0030604">
    <property type="term" value="F:1-deoxy-D-xylulose-5-phosphate reductoisomerase activity"/>
    <property type="evidence" value="ECO:0007669"/>
    <property type="project" value="UniProtKB-UniRule"/>
</dbReference>
<reference evidence="13 14" key="2">
    <citation type="journal article" date="2011" name="ISME J.">
        <title>RNA-seq reveals cooperative metabolic interactions between two termite-gut spirochete species in co-culture.</title>
        <authorList>
            <person name="Rosenthal A.Z."/>
            <person name="Matson E.G."/>
            <person name="Eldar A."/>
            <person name="Leadbetter J.R."/>
        </authorList>
    </citation>
    <scope>NUCLEOTIDE SEQUENCE [LARGE SCALE GENOMIC DNA]</scope>
    <source>
        <strain evidence="14">ATCC BAA-888 / DSM 13862 / ZAS-9</strain>
    </source>
</reference>
<name>F5YB07_LEAAZ</name>
<evidence type="ECO:0000256" key="3">
    <source>
        <dbReference type="ARBA" id="ARBA00022723"/>
    </source>
</evidence>
<dbReference type="Pfam" id="PF02670">
    <property type="entry name" value="DXP_reductoisom"/>
    <property type="match status" value="1"/>
</dbReference>
<feature type="binding site" evidence="9">
    <location>
        <position position="212"/>
    </location>
    <ligand>
        <name>Mn(2+)</name>
        <dbReference type="ChEBI" id="CHEBI:29035"/>
    </ligand>
</feature>
<feature type="binding site" evidence="9">
    <location>
        <position position="12"/>
    </location>
    <ligand>
        <name>NADPH</name>
        <dbReference type="ChEBI" id="CHEBI:57783"/>
    </ligand>
</feature>
<dbReference type="GO" id="GO:0070402">
    <property type="term" value="F:NADPH binding"/>
    <property type="evidence" value="ECO:0007669"/>
    <property type="project" value="InterPro"/>
</dbReference>
<dbReference type="InParanoid" id="F5YB07"/>
<dbReference type="InterPro" id="IPR036169">
    <property type="entry name" value="DXPR_C_sf"/>
</dbReference>
<dbReference type="PANTHER" id="PTHR30525">
    <property type="entry name" value="1-DEOXY-D-XYLULOSE 5-PHOSPHATE REDUCTOISOMERASE"/>
    <property type="match status" value="1"/>
</dbReference>
<evidence type="ECO:0000256" key="8">
    <source>
        <dbReference type="ARBA" id="ARBA00048543"/>
    </source>
</evidence>
<keyword evidence="14" id="KW-1185">Reference proteome</keyword>
<keyword evidence="6 9" id="KW-0464">Manganese</keyword>
<proteinExistence type="inferred from homology"/>
<keyword evidence="9" id="KW-0460">Magnesium</keyword>
<feature type="binding site" evidence="9">
    <location>
        <position position="116"/>
    </location>
    <ligand>
        <name>1-deoxy-D-xylulose 5-phosphate</name>
        <dbReference type="ChEBI" id="CHEBI:57792"/>
    </ligand>
</feature>
<keyword evidence="5 9" id="KW-0560">Oxidoreductase</keyword>
<dbReference type="SUPFAM" id="SSF69055">
    <property type="entry name" value="1-deoxy-D-xylulose-5-phosphate reductoisomerase, C-terminal domain"/>
    <property type="match status" value="1"/>
</dbReference>
<feature type="binding site" evidence="9">
    <location>
        <position position="209"/>
    </location>
    <ligand>
        <name>1-deoxy-D-xylulose 5-phosphate</name>
        <dbReference type="ChEBI" id="CHEBI:57792"/>
    </ligand>
</feature>
<comment type="caution">
    <text evidence="9">Lacks conserved residue(s) required for the propagation of feature annotation.</text>
</comment>
<keyword evidence="13" id="KW-0413">Isomerase</keyword>
<reference evidence="14" key="1">
    <citation type="submission" date="2009-12" db="EMBL/GenBank/DDBJ databases">
        <title>Complete sequence of Treponema azotonutricium strain ZAS-9.</title>
        <authorList>
            <person name="Tetu S.G."/>
            <person name="Matson E."/>
            <person name="Ren Q."/>
            <person name="Seshadri R."/>
            <person name="Elbourne L."/>
            <person name="Hassan K.A."/>
            <person name="Durkin A."/>
            <person name="Radune D."/>
            <person name="Mohamoud Y."/>
            <person name="Shay R."/>
            <person name="Jin S."/>
            <person name="Zhang X."/>
            <person name="Lucey K."/>
            <person name="Ballor N.R."/>
            <person name="Ottesen E."/>
            <person name="Rosenthal R."/>
            <person name="Allen A."/>
            <person name="Leadbetter J.R."/>
            <person name="Paulsen I.T."/>
        </authorList>
    </citation>
    <scope>NUCLEOTIDE SEQUENCE [LARGE SCALE GENOMIC DNA]</scope>
    <source>
        <strain evidence="14">ATCC BAA-888 / DSM 13862 / ZAS-9</strain>
    </source>
</reference>
<dbReference type="Gene3D" id="1.10.1740.10">
    <property type="match status" value="1"/>
</dbReference>
<dbReference type="UniPathway" id="UPA00056">
    <property type="reaction ID" value="UER00092"/>
</dbReference>
<evidence type="ECO:0000256" key="2">
    <source>
        <dbReference type="ARBA" id="ARBA00006825"/>
    </source>
</evidence>
<dbReference type="PANTHER" id="PTHR30525:SF0">
    <property type="entry name" value="1-DEOXY-D-XYLULOSE 5-PHOSPHATE REDUCTOISOMERASE, CHLOROPLASTIC"/>
    <property type="match status" value="1"/>
</dbReference>
<feature type="binding site" evidence="9">
    <location>
        <position position="13"/>
    </location>
    <ligand>
        <name>NADPH</name>
        <dbReference type="ChEBI" id="CHEBI:57783"/>
    </ligand>
</feature>
<dbReference type="Proteomes" id="UP000009222">
    <property type="component" value="Chromosome"/>
</dbReference>
<dbReference type="InterPro" id="IPR013644">
    <property type="entry name" value="DXP_reductoisomerase_C"/>
</dbReference>
<feature type="binding site" evidence="9">
    <location>
        <position position="143"/>
    </location>
    <ligand>
        <name>Mn(2+)</name>
        <dbReference type="ChEBI" id="CHEBI:29035"/>
    </ligand>
</feature>
<evidence type="ECO:0000256" key="6">
    <source>
        <dbReference type="ARBA" id="ARBA00023211"/>
    </source>
</evidence>
<dbReference type="STRING" id="545695.TREAZ_0622"/>
<feature type="binding site" evidence="9">
    <location>
        <position position="190"/>
    </location>
    <ligand>
        <name>1-deoxy-D-xylulose 5-phosphate</name>
        <dbReference type="ChEBI" id="CHEBI:57792"/>
    </ligand>
</feature>
<dbReference type="FunCoup" id="F5YB07">
    <property type="interactions" value="392"/>
</dbReference>
<dbReference type="GO" id="GO:0030145">
    <property type="term" value="F:manganese ion binding"/>
    <property type="evidence" value="ECO:0007669"/>
    <property type="project" value="TreeGrafter"/>
</dbReference>
<feature type="binding site" evidence="9">
    <location>
        <position position="14"/>
    </location>
    <ligand>
        <name>NADPH</name>
        <dbReference type="ChEBI" id="CHEBI:57783"/>
    </ligand>
</feature>
<dbReference type="GO" id="GO:0051484">
    <property type="term" value="P:isopentenyl diphosphate biosynthetic process, methylerythritol 4-phosphate pathway involved in terpenoid biosynthetic process"/>
    <property type="evidence" value="ECO:0007669"/>
    <property type="project" value="TreeGrafter"/>
</dbReference>
<feature type="binding site" evidence="9">
    <location>
        <position position="115"/>
    </location>
    <ligand>
        <name>NADPH</name>
        <dbReference type="ChEBI" id="CHEBI:57783"/>
    </ligand>
</feature>
<dbReference type="SUPFAM" id="SSF55347">
    <property type="entry name" value="Glyceraldehyde-3-phosphate dehydrogenase-like, C-terminal domain"/>
    <property type="match status" value="1"/>
</dbReference>
<feature type="binding site" evidence="9">
    <location>
        <position position="141"/>
    </location>
    <ligand>
        <name>Mn(2+)</name>
        <dbReference type="ChEBI" id="CHEBI:29035"/>
    </ligand>
</feature>
<evidence type="ECO:0000259" key="12">
    <source>
        <dbReference type="Pfam" id="PF13288"/>
    </source>
</evidence>
<dbReference type="RefSeq" id="WP_015711339.1">
    <property type="nucleotide sequence ID" value="NC_015577.1"/>
</dbReference>
<dbReference type="NCBIfam" id="TIGR00243">
    <property type="entry name" value="Dxr"/>
    <property type="match status" value="1"/>
</dbReference>
<dbReference type="Pfam" id="PF13288">
    <property type="entry name" value="DXPR_C"/>
    <property type="match status" value="1"/>
</dbReference>
<evidence type="ECO:0000256" key="1">
    <source>
        <dbReference type="ARBA" id="ARBA00005094"/>
    </source>
</evidence>
<dbReference type="HAMAP" id="MF_00183">
    <property type="entry name" value="DXP_reductoisom"/>
    <property type="match status" value="1"/>
</dbReference>
<comment type="pathway">
    <text evidence="1 9">Isoprenoid biosynthesis; isopentenyl diphosphate biosynthesis via DXP pathway; isopentenyl diphosphate from 1-deoxy-D-xylulose 5-phosphate: step 1/6.</text>
</comment>
<dbReference type="GO" id="GO:0016853">
    <property type="term" value="F:isomerase activity"/>
    <property type="evidence" value="ECO:0007669"/>
    <property type="project" value="UniProtKB-KW"/>
</dbReference>
<comment type="function">
    <text evidence="9">Catalyzes the NADPH-dependent rearrangement and reduction of 1-deoxy-D-xylulose-5-phosphate (DXP) to 2-C-methyl-D-erythritol 4-phosphate (MEP).</text>
</comment>
<feature type="domain" description="1-deoxy-D-xylulose 5-phosphate reductoisomerase C-terminal" evidence="11">
    <location>
        <begin position="137"/>
        <end position="220"/>
    </location>
</feature>
<evidence type="ECO:0000256" key="7">
    <source>
        <dbReference type="ARBA" id="ARBA00023229"/>
    </source>
</evidence>
<comment type="catalytic activity">
    <reaction evidence="8">
        <text>2-C-methyl-D-erythritol 4-phosphate + NADP(+) = 1-deoxy-D-xylulose 5-phosphate + NADPH + H(+)</text>
        <dbReference type="Rhea" id="RHEA:13717"/>
        <dbReference type="ChEBI" id="CHEBI:15378"/>
        <dbReference type="ChEBI" id="CHEBI:57783"/>
        <dbReference type="ChEBI" id="CHEBI:57792"/>
        <dbReference type="ChEBI" id="CHEBI:58262"/>
        <dbReference type="ChEBI" id="CHEBI:58349"/>
        <dbReference type="EC" id="1.1.1.267"/>
    </reaction>
    <physiologicalReaction direction="right-to-left" evidence="8">
        <dbReference type="Rhea" id="RHEA:13719"/>
    </physiologicalReaction>
</comment>
<feature type="domain" description="1-deoxy-D-xylulose 5-phosphate reductoisomerase N-terminal" evidence="10">
    <location>
        <begin position="6"/>
        <end position="123"/>
    </location>
</feature>
<dbReference type="InterPro" id="IPR036291">
    <property type="entry name" value="NAD(P)-bd_dom_sf"/>
</dbReference>
<feature type="binding site" evidence="9">
    <location>
        <position position="142"/>
    </location>
    <ligand>
        <name>1-deoxy-D-xylulose 5-phosphate</name>
        <dbReference type="ChEBI" id="CHEBI:57792"/>
    </ligand>
</feature>
<dbReference type="InterPro" id="IPR026877">
    <property type="entry name" value="DXPR_C"/>
</dbReference>
<dbReference type="InterPro" id="IPR003821">
    <property type="entry name" value="DXP_reductoisomerase"/>
</dbReference>
<dbReference type="InterPro" id="IPR013512">
    <property type="entry name" value="DXP_reductoisomerase_N"/>
</dbReference>
<dbReference type="Pfam" id="PF08436">
    <property type="entry name" value="DXP_redisom_C"/>
    <property type="match status" value="1"/>
</dbReference>
<evidence type="ECO:0000256" key="9">
    <source>
        <dbReference type="HAMAP-Rule" id="MF_00183"/>
    </source>
</evidence>
<sequence length="381" mass="41043">MKKKTAILGATGSIGRNALDVIRLGKDDFEPVLFTAHKDAEALVNLKKEFPGALLALTGAETSPSPEIDFIGLHGLLDAIGRCNADIAVNGIAGAAGLEPSLACLDAAMDLALANKETLVMAGPLVFEKARQKNAKIIPVDSEHSAIYKLIEAHGRENVEEIILTASGGPFRNFSLDKLKNVAPAEALAHPTWNMGPKITIDSASLANKGLEVIEAVRLFGFPPDKIKVRVHPQSIVHSMIRLKDGAVYAQMSKPDMRLPIHEALHSPATSPSPFGFLDFSNLTLTFEEPDMKRFPMLGLAYKACSLGPLHPAVYNAANEEAVEAFLKGKIPFLEIPRIVGYVLDDSWPGDALDLAHILEADRKAREKARGLINRSTNADS</sequence>
<dbReference type="Gene3D" id="3.40.50.720">
    <property type="entry name" value="NAD(P)-binding Rossmann-like Domain"/>
    <property type="match status" value="1"/>
</dbReference>
<keyword evidence="4 9" id="KW-0521">NADP</keyword>
<dbReference type="eggNOG" id="COG0743">
    <property type="taxonomic scope" value="Bacteria"/>
</dbReference>
<feature type="binding site" evidence="9">
    <location>
        <position position="167"/>
    </location>
    <ligand>
        <name>1-deoxy-D-xylulose 5-phosphate</name>
        <dbReference type="ChEBI" id="CHEBI:57792"/>
    </ligand>
</feature>
<dbReference type="EMBL" id="CP001841">
    <property type="protein sequence ID" value="AEF80639.1"/>
    <property type="molecule type" value="Genomic_DNA"/>
</dbReference>
<organism evidence="13 14">
    <name type="scientific">Leadbettera azotonutricia (strain ATCC BAA-888 / DSM 13862 / ZAS-9)</name>
    <name type="common">Treponema azotonutricium</name>
    <dbReference type="NCBI Taxonomy" id="545695"/>
    <lineage>
        <taxon>Bacteria</taxon>
        <taxon>Pseudomonadati</taxon>
        <taxon>Spirochaetota</taxon>
        <taxon>Spirochaetia</taxon>
        <taxon>Spirochaetales</taxon>
        <taxon>Breznakiellaceae</taxon>
        <taxon>Leadbettera</taxon>
    </lineage>
</organism>
<feature type="domain" description="DXP reductoisomerase C-terminal" evidence="12">
    <location>
        <begin position="252"/>
        <end position="367"/>
    </location>
</feature>
<evidence type="ECO:0000256" key="4">
    <source>
        <dbReference type="ARBA" id="ARBA00022857"/>
    </source>
</evidence>
<feature type="binding site" evidence="9">
    <location>
        <position position="11"/>
    </location>
    <ligand>
        <name>NADPH</name>
        <dbReference type="ChEBI" id="CHEBI:57783"/>
    </ligand>
</feature>
<feature type="binding site" evidence="9">
    <location>
        <position position="196"/>
    </location>
    <ligand>
        <name>NADPH</name>
        <dbReference type="ChEBI" id="CHEBI:57783"/>
    </ligand>
</feature>
<evidence type="ECO:0000256" key="5">
    <source>
        <dbReference type="ARBA" id="ARBA00023002"/>
    </source>
</evidence>
<dbReference type="KEGG" id="taz:TREAZ_0622"/>
<evidence type="ECO:0000259" key="10">
    <source>
        <dbReference type="Pfam" id="PF02670"/>
    </source>
</evidence>
<feature type="binding site" evidence="9">
    <location>
        <position position="38"/>
    </location>
    <ligand>
        <name>NADPH</name>
        <dbReference type="ChEBI" id="CHEBI:57783"/>
    </ligand>
</feature>
<keyword evidence="3 9" id="KW-0479">Metal-binding</keyword>
<keyword evidence="7 9" id="KW-0414">Isoprene biosynthesis</keyword>
<dbReference type="HOGENOM" id="CLU_035714_4_0_12"/>
<dbReference type="AlphaFoldDB" id="F5YB07"/>
<dbReference type="SUPFAM" id="SSF51735">
    <property type="entry name" value="NAD(P)-binding Rossmann-fold domains"/>
    <property type="match status" value="1"/>
</dbReference>
<comment type="similarity">
    <text evidence="2 9">Belongs to the DXR family.</text>
</comment>
<feature type="binding site" evidence="9">
    <location>
        <position position="212"/>
    </location>
    <ligand>
        <name>1-deoxy-D-xylulose 5-phosphate</name>
        <dbReference type="ChEBI" id="CHEBI:57792"/>
    </ligand>
</feature>